<dbReference type="GO" id="GO:0047110">
    <property type="term" value="F:phenylglyoxylate dehydrogenase (acylating) activity"/>
    <property type="evidence" value="ECO:0007669"/>
    <property type="project" value="UniProtKB-EC"/>
</dbReference>
<dbReference type="RefSeq" id="WP_094607207.1">
    <property type="nucleotide sequence ID" value="NZ_CP155573.1"/>
</dbReference>
<dbReference type="SUPFAM" id="SSF52518">
    <property type="entry name" value="Thiamin diphosphate-binding fold (THDP-binding)"/>
    <property type="match status" value="1"/>
</dbReference>
<dbReference type="EC" id="1.2.1.58" evidence="5"/>
<feature type="domain" description="Pyruvate flavodoxin/ferredoxin oxidoreductase pyrimidine binding" evidence="3">
    <location>
        <begin position="16"/>
        <end position="240"/>
    </location>
</feature>
<evidence type="ECO:0000259" key="4">
    <source>
        <dbReference type="Pfam" id="PF17147"/>
    </source>
</evidence>
<evidence type="ECO:0000256" key="1">
    <source>
        <dbReference type="ARBA" id="ARBA00009032"/>
    </source>
</evidence>
<dbReference type="InterPro" id="IPR002880">
    <property type="entry name" value="Pyrv_Fd/Flavodoxin_OxRdtase_N"/>
</dbReference>
<dbReference type="Pfam" id="PF17147">
    <property type="entry name" value="PFOR_II"/>
    <property type="match status" value="1"/>
</dbReference>
<name>A0ABZ3IUZ8_9FIRM</name>
<keyword evidence="2 5" id="KW-0560">Oxidoreductase</keyword>
<evidence type="ECO:0000313" key="5">
    <source>
        <dbReference type="EMBL" id="XFO69549.1"/>
    </source>
</evidence>
<dbReference type="PANTHER" id="PTHR32154:SF0">
    <property type="entry name" value="PYRUVATE-FLAVODOXIN OXIDOREDUCTASE-RELATED"/>
    <property type="match status" value="1"/>
</dbReference>
<evidence type="ECO:0000256" key="2">
    <source>
        <dbReference type="ARBA" id="ARBA00023002"/>
    </source>
</evidence>
<dbReference type="Pfam" id="PF01855">
    <property type="entry name" value="POR_N"/>
    <property type="match status" value="1"/>
</dbReference>
<dbReference type="InterPro" id="IPR029061">
    <property type="entry name" value="THDP-binding"/>
</dbReference>
<evidence type="ECO:0000259" key="3">
    <source>
        <dbReference type="Pfam" id="PF01855"/>
    </source>
</evidence>
<sequence length="391" mass="42976">MNQVMATTGNTCAALGAALAKPAVVAAYPITPQTSVVEYLAKMVADGKLCSRMIEVESEHSSMSVVQGAAMAGGRTFTATSAQGLALMFEPYLRMSTLRLPMVMAIAGREMTSPETIWGGQQDSISVRDAGWMQVYVENNQEILDMIIQGYKIAETQNVLLPINVCYDGFYLSHLVERVEIPSQASVDAFLPPYKQTHVILDPQKPMAVDPLTPGDILWKYRQNHLQAMQNALEVIDQVDREFAAAFGRQYGGVIEEYRSEDAEIVLVAMGSMVGTAKEAVDIKRSEGIKVGLVKVRFMRPFPTQKVRQALQGKKAFAVVDRNVCFGWNTGALYQEVLAAVGNRGYKMSSMPVIGGLGGADITLRHFLDCIDSLEAAKDQEREYDTLWLTK</sequence>
<dbReference type="CDD" id="cd07034">
    <property type="entry name" value="TPP_PYR_PFOR_IOR-alpha_like"/>
    <property type="match status" value="1"/>
</dbReference>
<organism evidence="5 6">
    <name type="scientific">Sporomusa silvacetica DSM 10669</name>
    <dbReference type="NCBI Taxonomy" id="1123289"/>
    <lineage>
        <taxon>Bacteria</taxon>
        <taxon>Bacillati</taxon>
        <taxon>Bacillota</taxon>
        <taxon>Negativicutes</taxon>
        <taxon>Selenomonadales</taxon>
        <taxon>Sporomusaceae</taxon>
        <taxon>Sporomusa</taxon>
    </lineage>
</organism>
<dbReference type="Proteomes" id="UP000216752">
    <property type="component" value="Chromosome"/>
</dbReference>
<dbReference type="InterPro" id="IPR033412">
    <property type="entry name" value="PFOR_II"/>
</dbReference>
<dbReference type="InterPro" id="IPR009014">
    <property type="entry name" value="Transketo_C/PFOR_II"/>
</dbReference>
<reference evidence="5" key="1">
    <citation type="submission" date="2024-05" db="EMBL/GenBank/DDBJ databases">
        <title>Isolation and characterization of Sporomusa carbonis sp. nov., a carboxydotrophic hydrogenogen in the genus of Sporomusa isolated from a charcoal burning pile.</title>
        <authorList>
            <person name="Boeer T."/>
            <person name="Rosenbaum F."/>
            <person name="Eysell L."/>
            <person name="Mueller V."/>
            <person name="Daniel R."/>
            <person name="Poehlein A."/>
        </authorList>
    </citation>
    <scope>NUCLEOTIDE SEQUENCE [LARGE SCALE GENOMIC DNA]</scope>
    <source>
        <strain evidence="5">DSM 10669</strain>
    </source>
</reference>
<gene>
    <name evidence="5" type="primary">padG_2</name>
    <name evidence="5" type="ORF">SPSIL_057830</name>
</gene>
<dbReference type="Gene3D" id="3.40.50.970">
    <property type="match status" value="1"/>
</dbReference>
<dbReference type="InterPro" id="IPR050722">
    <property type="entry name" value="Pyruvate:ferred/Flavod_OxRd"/>
</dbReference>
<protein>
    <submittedName>
        <fullName evidence="5">NADH-dependent phenylglyoxylate dehydrogenase subunit alpha</fullName>
        <ecNumber evidence="5">1.2.1.58</ecNumber>
    </submittedName>
</protein>
<proteinExistence type="inferred from homology"/>
<feature type="domain" description="Pyruvate:ferredoxin oxidoreductase core" evidence="4">
    <location>
        <begin position="263"/>
        <end position="366"/>
    </location>
</feature>
<dbReference type="SUPFAM" id="SSF52922">
    <property type="entry name" value="TK C-terminal domain-like"/>
    <property type="match status" value="1"/>
</dbReference>
<dbReference type="Gene3D" id="3.40.50.920">
    <property type="match status" value="1"/>
</dbReference>
<dbReference type="PANTHER" id="PTHR32154">
    <property type="entry name" value="PYRUVATE-FLAVODOXIN OXIDOREDUCTASE-RELATED"/>
    <property type="match status" value="1"/>
</dbReference>
<evidence type="ECO:0000313" key="6">
    <source>
        <dbReference type="Proteomes" id="UP000216752"/>
    </source>
</evidence>
<comment type="similarity">
    <text evidence="1">Belongs to the pyruvate:ferredoxin/flavodoxin oxidoreductase family.</text>
</comment>
<accession>A0ABZ3IUZ8</accession>
<keyword evidence="6" id="KW-1185">Reference proteome</keyword>
<dbReference type="EMBL" id="CP155573">
    <property type="protein sequence ID" value="XFO69549.1"/>
    <property type="molecule type" value="Genomic_DNA"/>
</dbReference>